<dbReference type="RefSeq" id="XP_053028090.1">
    <property type="nucleotide sequence ID" value="XM_053164257.1"/>
</dbReference>
<dbReference type="PANTHER" id="PTHR33069:SF3">
    <property type="entry name" value="DYNEIN HEAVY CHAIN TAIL DOMAIN-CONTAINING PROTEIN"/>
    <property type="match status" value="1"/>
</dbReference>
<dbReference type="EMBL" id="CP110437">
    <property type="protein sequence ID" value="WAQ92535.1"/>
    <property type="molecule type" value="Genomic_DNA"/>
</dbReference>
<keyword evidence="2" id="KW-1185">Reference proteome</keyword>
<gene>
    <name evidence="1" type="ORF">PtA15_17A16</name>
</gene>
<dbReference type="GeneID" id="77805141"/>
<reference evidence="1" key="1">
    <citation type="submission" date="2022-10" db="EMBL/GenBank/DDBJ databases">
        <title>Puccinia triticina Genome sequencing and assembly.</title>
        <authorList>
            <person name="Li C."/>
        </authorList>
    </citation>
    <scope>NUCLEOTIDE SEQUENCE</scope>
    <source>
        <strain evidence="1">Pt15</strain>
    </source>
</reference>
<sequence>MESHPSKSNTYQNWGMGVIADRPNFGPVQASEFGGSEHYPDWRWTTRSQQLYGLWVQLLGCHSGHGRSVGWRVSAQQITMEQDENSLQRMRRSREISSFSTVVEELTHKHSLDPDHLTPGEKDSSLTIEDMSGKLEIMENLQSNLLPLFKGQLTPLLNSLDLIDPKKNPEPEINPTAKLLSNLDETLKSIVSSVVSLTLKSPLPDEKYDHGLENLKVFRCSHLKRSIRLLVGVAIYDKLFRHLSSFIQHCSRVYLANEDSRLSDEGSNLRRELEETVLVSHGVIRWIIGLCQESDWAMVLGAWRVASYYFDQLLVSVLASQTRFMIHSTSEADPNENPNLDERNVLSELMAEILKSTVPLVKLGRILIVKTSETIRRKSLSALRRTELNSETMNQLEETPQLILKPLKNLSNILQRSPQRFSVDDQNAIRNSVRKLPADMESTLRALDSLLIPFLPQSEDETPACHLKSFFPTFEQSWNRASDNLMHVISSFEVQGMAT</sequence>
<accession>A0ABY7D6N6</accession>
<name>A0ABY7D6N6_9BASI</name>
<dbReference type="PANTHER" id="PTHR33069">
    <property type="entry name" value="CHROMOSOME 7, WHOLE GENOME SHOTGUN SEQUENCE-RELATED"/>
    <property type="match status" value="1"/>
</dbReference>
<proteinExistence type="predicted"/>
<dbReference type="Proteomes" id="UP001164743">
    <property type="component" value="Chromosome 17A"/>
</dbReference>
<evidence type="ECO:0000313" key="2">
    <source>
        <dbReference type="Proteomes" id="UP001164743"/>
    </source>
</evidence>
<protein>
    <submittedName>
        <fullName evidence="1">Uncharacterized protein</fullName>
    </submittedName>
</protein>
<organism evidence="1 2">
    <name type="scientific">Puccinia triticina</name>
    <dbReference type="NCBI Taxonomy" id="208348"/>
    <lineage>
        <taxon>Eukaryota</taxon>
        <taxon>Fungi</taxon>
        <taxon>Dikarya</taxon>
        <taxon>Basidiomycota</taxon>
        <taxon>Pucciniomycotina</taxon>
        <taxon>Pucciniomycetes</taxon>
        <taxon>Pucciniales</taxon>
        <taxon>Pucciniaceae</taxon>
        <taxon>Puccinia</taxon>
    </lineage>
</organism>
<evidence type="ECO:0000313" key="1">
    <source>
        <dbReference type="EMBL" id="WAQ92535.1"/>
    </source>
</evidence>